<dbReference type="OrthoDB" id="3826225at2759"/>
<feature type="region of interest" description="Disordered" evidence="1">
    <location>
        <begin position="177"/>
        <end position="231"/>
    </location>
</feature>
<feature type="compositionally biased region" description="Low complexity" evidence="1">
    <location>
        <begin position="219"/>
        <end position="230"/>
    </location>
</feature>
<reference evidence="2" key="1">
    <citation type="journal article" date="2021" name="J Fungi (Basel)">
        <title>Virulence traits and population genomics of the black yeast Aureobasidium melanogenum.</title>
        <authorList>
            <person name="Cernosa A."/>
            <person name="Sun X."/>
            <person name="Gostincar C."/>
            <person name="Fang C."/>
            <person name="Gunde-Cimerman N."/>
            <person name="Song Z."/>
        </authorList>
    </citation>
    <scope>NUCLEOTIDE SEQUENCE</scope>
    <source>
        <strain evidence="2">EXF-9911</strain>
    </source>
</reference>
<reference evidence="2" key="2">
    <citation type="submission" date="2021-08" db="EMBL/GenBank/DDBJ databases">
        <authorList>
            <person name="Gostincar C."/>
            <person name="Sun X."/>
            <person name="Song Z."/>
            <person name="Gunde-Cimerman N."/>
        </authorList>
    </citation>
    <scope>NUCLEOTIDE SEQUENCE</scope>
    <source>
        <strain evidence="2">EXF-9911</strain>
    </source>
</reference>
<feature type="compositionally biased region" description="Polar residues" evidence="1">
    <location>
        <begin position="177"/>
        <end position="204"/>
    </location>
</feature>
<dbReference type="Proteomes" id="UP000779574">
    <property type="component" value="Unassembled WGS sequence"/>
</dbReference>
<accession>A0A9P8E8B8</accession>
<gene>
    <name evidence="2" type="ORF">KCU76_g13302</name>
</gene>
<evidence type="ECO:0000313" key="2">
    <source>
        <dbReference type="EMBL" id="KAG9683140.1"/>
    </source>
</evidence>
<feature type="compositionally biased region" description="Polar residues" evidence="1">
    <location>
        <begin position="19"/>
        <end position="30"/>
    </location>
</feature>
<organism evidence="2 3">
    <name type="scientific">Aureobasidium melanogenum</name>
    <name type="common">Aureobasidium pullulans var. melanogenum</name>
    <dbReference type="NCBI Taxonomy" id="46634"/>
    <lineage>
        <taxon>Eukaryota</taxon>
        <taxon>Fungi</taxon>
        <taxon>Dikarya</taxon>
        <taxon>Ascomycota</taxon>
        <taxon>Pezizomycotina</taxon>
        <taxon>Dothideomycetes</taxon>
        <taxon>Dothideomycetidae</taxon>
        <taxon>Dothideales</taxon>
        <taxon>Saccotheciaceae</taxon>
        <taxon>Aureobasidium</taxon>
    </lineage>
</organism>
<feature type="region of interest" description="Disordered" evidence="1">
    <location>
        <begin position="87"/>
        <end position="108"/>
    </location>
</feature>
<evidence type="ECO:0000256" key="1">
    <source>
        <dbReference type="SAM" id="MobiDB-lite"/>
    </source>
</evidence>
<evidence type="ECO:0000313" key="3">
    <source>
        <dbReference type="Proteomes" id="UP000779574"/>
    </source>
</evidence>
<feature type="non-terminal residue" evidence="2">
    <location>
        <position position="403"/>
    </location>
</feature>
<feature type="compositionally biased region" description="Low complexity" evidence="1">
    <location>
        <begin position="94"/>
        <end position="104"/>
    </location>
</feature>
<feature type="region of interest" description="Disordered" evidence="1">
    <location>
        <begin position="1"/>
        <end position="31"/>
    </location>
</feature>
<name>A0A9P8E8B8_AURME</name>
<proteinExistence type="predicted"/>
<dbReference type="AlphaFoldDB" id="A0A9P8E8B8"/>
<comment type="caution">
    <text evidence="2">The sequence shown here is derived from an EMBL/GenBank/DDBJ whole genome shotgun (WGS) entry which is preliminary data.</text>
</comment>
<dbReference type="EMBL" id="JAHFXF010000737">
    <property type="protein sequence ID" value="KAG9683140.1"/>
    <property type="molecule type" value="Genomic_DNA"/>
</dbReference>
<protein>
    <submittedName>
        <fullName evidence="2">Uncharacterized protein</fullName>
    </submittedName>
</protein>
<sequence length="403" mass="45435">MSQQQRCQGSREGVPSPYPTQGNVQAQGWQHHTEAVRVPETTENIIRLSHSEERYHEERYYEEPLRRLAQGRAEYALMLQLQSASIPQASTHGRVQSSQRSQSPRSKEAAEALLLLAGSGLKTELPDSRQVLLSNDPFSHQHIDATATTSQLSLSQIGQHAHESASPLNLLATSTLESRMSDPSQLSTTNNQVPYQGSNATDAQPSLPEMDQHTSNHTSSSHEQAASSLSDVNFQQNSEIDVEQYLDGVQDRSEHNRNRRILEVLQNIYELPAGQRGNQLRNFVRCLELDQEKQDEYFDVLRRMLHDNRDASKERYLVTKWLLILVRHAQDEAIKARDAAKIAEQGKPKAPFCGEGFHKLKCGHYRASHEACGMSCYGRSTFPNKPLTFDAPMSEIVCFKCPY</sequence>